<dbReference type="InterPro" id="IPR009187">
    <property type="entry name" value="Prok_Ku"/>
</dbReference>
<dbReference type="PIRSF" id="PIRSF006493">
    <property type="entry name" value="Prok_Ku"/>
    <property type="match status" value="1"/>
</dbReference>
<keyword evidence="2 3" id="KW-0233">DNA recombination</keyword>
<feature type="compositionally biased region" description="Basic residues" evidence="4">
    <location>
        <begin position="298"/>
        <end position="307"/>
    </location>
</feature>
<dbReference type="PANTHER" id="PTHR41251">
    <property type="entry name" value="NON-HOMOLOGOUS END JOINING PROTEIN KU"/>
    <property type="match status" value="1"/>
</dbReference>
<evidence type="ECO:0000256" key="1">
    <source>
        <dbReference type="ARBA" id="ARBA00023125"/>
    </source>
</evidence>
<dbReference type="CDD" id="cd00789">
    <property type="entry name" value="KU_like"/>
    <property type="match status" value="1"/>
</dbReference>
<comment type="function">
    <text evidence="3">With LigD forms a non-homologous end joining (NHEJ) DNA repair enzyme, which repairs dsDNA breaks with reduced fidelity. Binds linear dsDNA with 5'- and 3'- overhangs but not closed circular dsDNA nor ssDNA. Recruits and stimulates the ligase activity of LigD.</text>
</comment>
<dbReference type="FunFam" id="2.40.290.10:FF:000004">
    <property type="entry name" value="Non-homologous end joining protein Ku"/>
    <property type="match status" value="1"/>
</dbReference>
<keyword evidence="3" id="KW-0234">DNA repair</keyword>
<dbReference type="GO" id="GO:0003690">
    <property type="term" value="F:double-stranded DNA binding"/>
    <property type="evidence" value="ECO:0007669"/>
    <property type="project" value="UniProtKB-UniRule"/>
</dbReference>
<dbReference type="NCBIfam" id="TIGR02772">
    <property type="entry name" value="Ku_bact"/>
    <property type="match status" value="1"/>
</dbReference>
<comment type="similarity">
    <text evidence="3">Belongs to the prokaryotic Ku family.</text>
</comment>
<dbReference type="GO" id="GO:0006310">
    <property type="term" value="P:DNA recombination"/>
    <property type="evidence" value="ECO:0007669"/>
    <property type="project" value="UniProtKB-KW"/>
</dbReference>
<dbReference type="InterPro" id="IPR006164">
    <property type="entry name" value="DNA_bd_Ku70/Ku80"/>
</dbReference>
<proteinExistence type="inferred from homology"/>
<dbReference type="HAMAP" id="MF_01875">
    <property type="entry name" value="Prokaryotic_Ku"/>
    <property type="match status" value="1"/>
</dbReference>
<dbReference type="GO" id="GO:0006303">
    <property type="term" value="P:double-strand break repair via nonhomologous end joining"/>
    <property type="evidence" value="ECO:0007669"/>
    <property type="project" value="UniProtKB-UniRule"/>
</dbReference>
<protein>
    <recommendedName>
        <fullName evidence="3">Non-homologous end joining protein Ku</fullName>
    </recommendedName>
</protein>
<evidence type="ECO:0000256" key="2">
    <source>
        <dbReference type="ARBA" id="ARBA00023172"/>
    </source>
</evidence>
<evidence type="ECO:0000256" key="4">
    <source>
        <dbReference type="SAM" id="MobiDB-lite"/>
    </source>
</evidence>
<dbReference type="AlphaFoldDB" id="A0A6J4RFV2"/>
<keyword evidence="3" id="KW-0227">DNA damage</keyword>
<keyword evidence="1 3" id="KW-0238">DNA-binding</keyword>
<dbReference type="SMART" id="SM00559">
    <property type="entry name" value="Ku78"/>
    <property type="match status" value="1"/>
</dbReference>
<accession>A0A6J4RFV2</accession>
<feature type="region of interest" description="Disordered" evidence="4">
    <location>
        <begin position="254"/>
        <end position="307"/>
    </location>
</feature>
<gene>
    <name evidence="3" type="primary">ku</name>
    <name evidence="6" type="ORF">AVDCRST_MAG38-1428</name>
</gene>
<organism evidence="6">
    <name type="scientific">uncultured Solirubrobacteraceae bacterium</name>
    <dbReference type="NCBI Taxonomy" id="1162706"/>
    <lineage>
        <taxon>Bacteria</taxon>
        <taxon>Bacillati</taxon>
        <taxon>Actinomycetota</taxon>
        <taxon>Thermoleophilia</taxon>
        <taxon>Solirubrobacterales</taxon>
        <taxon>Solirubrobacteraceae</taxon>
        <taxon>environmental samples</taxon>
    </lineage>
</organism>
<evidence type="ECO:0000313" key="6">
    <source>
        <dbReference type="EMBL" id="CAA9472829.1"/>
    </source>
</evidence>
<dbReference type="Gene3D" id="2.40.290.10">
    <property type="match status" value="1"/>
</dbReference>
<evidence type="ECO:0000259" key="5">
    <source>
        <dbReference type="SMART" id="SM00559"/>
    </source>
</evidence>
<evidence type="ECO:0000256" key="3">
    <source>
        <dbReference type="HAMAP-Rule" id="MF_01875"/>
    </source>
</evidence>
<dbReference type="InterPro" id="IPR016194">
    <property type="entry name" value="SPOC-like_C_dom_sf"/>
</dbReference>
<reference evidence="6" key="1">
    <citation type="submission" date="2020-02" db="EMBL/GenBank/DDBJ databases">
        <authorList>
            <person name="Meier V. D."/>
        </authorList>
    </citation>
    <scope>NUCLEOTIDE SEQUENCE</scope>
    <source>
        <strain evidence="6">AVDCRST_MAG38</strain>
    </source>
</reference>
<name>A0A6J4RFV2_9ACTN</name>
<sequence>MWSGALSFGLVNVPVKLYSAVSRKTVRFHQLNEETGNRIAQKRVDAQTGEEVAYESIVKGYELGRDRYVVVRPDELDALDPARTRTIDIEDFVDLDQIDPVYYDHPYYLVPDKGAAKPYGLLLEAMRRSGKVAIARVVLRSKEQLVAIRPSGDVLLMETMIFHDEVVPTDALDDLPAQGDLAASDREVAMAEQLIASLTSEFEPGRYRDEYREKVLGLIERKAEGEEIAVPAEAPAPAAVPDLMAALEASLAAVKGRPSGEGEEPAKPKRAPRKTAKSAAKSDDGDGTQDEAPAPKPRASRARSKTG</sequence>
<dbReference type="Pfam" id="PF02735">
    <property type="entry name" value="Ku"/>
    <property type="match status" value="1"/>
</dbReference>
<dbReference type="SUPFAM" id="SSF100939">
    <property type="entry name" value="SPOC domain-like"/>
    <property type="match status" value="1"/>
</dbReference>
<dbReference type="PANTHER" id="PTHR41251:SF1">
    <property type="entry name" value="NON-HOMOLOGOUS END JOINING PROTEIN KU"/>
    <property type="match status" value="1"/>
</dbReference>
<comment type="subunit">
    <text evidence="3">Homodimer. Interacts with LigD.</text>
</comment>
<feature type="compositionally biased region" description="Basic and acidic residues" evidence="4">
    <location>
        <begin position="258"/>
        <end position="267"/>
    </location>
</feature>
<feature type="domain" description="Ku" evidence="5">
    <location>
        <begin position="49"/>
        <end position="177"/>
    </location>
</feature>
<dbReference type="EMBL" id="CADCVJ010000108">
    <property type="protein sequence ID" value="CAA9472829.1"/>
    <property type="molecule type" value="Genomic_DNA"/>
</dbReference>